<name>A0A5B0RE76_PUCGR</name>
<dbReference type="Proteomes" id="UP000324748">
    <property type="component" value="Unassembled WGS sequence"/>
</dbReference>
<dbReference type="AlphaFoldDB" id="A0A5B0RE76"/>
<keyword evidence="4" id="KW-1185">Reference proteome</keyword>
<feature type="region of interest" description="Disordered" evidence="1">
    <location>
        <begin position="1"/>
        <end position="110"/>
    </location>
</feature>
<reference evidence="4 5" key="1">
    <citation type="submission" date="2019-05" db="EMBL/GenBank/DDBJ databases">
        <title>Emergence of the Ug99 lineage of the wheat stem rust pathogen through somatic hybridization.</title>
        <authorList>
            <person name="Li F."/>
            <person name="Upadhyaya N.M."/>
            <person name="Sperschneider J."/>
            <person name="Matny O."/>
            <person name="Nguyen-Phuc H."/>
            <person name="Mago R."/>
            <person name="Raley C."/>
            <person name="Miller M.E."/>
            <person name="Silverstein K.A.T."/>
            <person name="Henningsen E."/>
            <person name="Hirsch C.D."/>
            <person name="Visser B."/>
            <person name="Pretorius Z.A."/>
            <person name="Steffenson B.J."/>
            <person name="Schwessinger B."/>
            <person name="Dodds P.N."/>
            <person name="Figueroa M."/>
        </authorList>
    </citation>
    <scope>NUCLEOTIDE SEQUENCE [LARGE SCALE GENOMIC DNA]</scope>
    <source>
        <strain evidence="2">21-0</strain>
        <strain evidence="3 5">Ug99</strain>
    </source>
</reference>
<evidence type="ECO:0000256" key="1">
    <source>
        <dbReference type="SAM" id="MobiDB-lite"/>
    </source>
</evidence>
<proteinExistence type="predicted"/>
<dbReference type="Proteomes" id="UP000325313">
    <property type="component" value="Unassembled WGS sequence"/>
</dbReference>
<protein>
    <submittedName>
        <fullName evidence="3">Uncharacterized protein</fullName>
    </submittedName>
</protein>
<evidence type="ECO:0000313" key="3">
    <source>
        <dbReference type="EMBL" id="KAA1124050.1"/>
    </source>
</evidence>
<evidence type="ECO:0000313" key="4">
    <source>
        <dbReference type="Proteomes" id="UP000324748"/>
    </source>
</evidence>
<evidence type="ECO:0000313" key="5">
    <source>
        <dbReference type="Proteomes" id="UP000325313"/>
    </source>
</evidence>
<evidence type="ECO:0000313" key="2">
    <source>
        <dbReference type="EMBL" id="KAA1083018.1"/>
    </source>
</evidence>
<feature type="compositionally biased region" description="Low complexity" evidence="1">
    <location>
        <begin position="30"/>
        <end position="42"/>
    </location>
</feature>
<gene>
    <name evidence="2" type="ORF">PGT21_022911</name>
    <name evidence="3" type="ORF">PGTUg99_023867</name>
</gene>
<organism evidence="3 5">
    <name type="scientific">Puccinia graminis f. sp. tritici</name>
    <dbReference type="NCBI Taxonomy" id="56615"/>
    <lineage>
        <taxon>Eukaryota</taxon>
        <taxon>Fungi</taxon>
        <taxon>Dikarya</taxon>
        <taxon>Basidiomycota</taxon>
        <taxon>Pucciniomycotina</taxon>
        <taxon>Pucciniomycetes</taxon>
        <taxon>Pucciniales</taxon>
        <taxon>Pucciniaceae</taxon>
        <taxon>Puccinia</taxon>
    </lineage>
</organism>
<dbReference type="EMBL" id="VSWC01000119">
    <property type="protein sequence ID" value="KAA1083018.1"/>
    <property type="molecule type" value="Genomic_DNA"/>
</dbReference>
<accession>A0A5B0RE76</accession>
<comment type="caution">
    <text evidence="3">The sequence shown here is derived from an EMBL/GenBank/DDBJ whole genome shotgun (WGS) entry which is preliminary data.</text>
</comment>
<sequence length="110" mass="11838">MYNVFQLIPDQSDPTNGPECWATYTPPPHAAAAAAQQQDNPTPTKPHPPNHPASSIKDPFGRAGPKKALGHPPTLDRSTVQSPSERDTSRSAQMLHRCKINTSHGILGTP</sequence>
<dbReference type="EMBL" id="VDEP01000205">
    <property type="protein sequence ID" value="KAA1124050.1"/>
    <property type="molecule type" value="Genomic_DNA"/>
</dbReference>